<name>A0A2W5ZJF0_9BACT</name>
<accession>A0A2W5ZJF0</accession>
<evidence type="ECO:0008006" key="3">
    <source>
        <dbReference type="Google" id="ProtNLM"/>
    </source>
</evidence>
<reference evidence="1 2" key="1">
    <citation type="journal article" date="2017" name="Nature">
        <title>Atmospheric trace gases support primary production in Antarctic desert surface soil.</title>
        <authorList>
            <person name="Ji M."/>
            <person name="Greening C."/>
            <person name="Vanwonterghem I."/>
            <person name="Carere C.R."/>
            <person name="Bay S.K."/>
            <person name="Steen J.A."/>
            <person name="Montgomery K."/>
            <person name="Lines T."/>
            <person name="Beardall J."/>
            <person name="van Dorst J."/>
            <person name="Snape I."/>
            <person name="Stott M.B."/>
            <person name="Hugenholtz P."/>
            <person name="Ferrari B.C."/>
        </authorList>
    </citation>
    <scope>NUCLEOTIDE SEQUENCE [LARGE SCALE GENOMIC DNA]</scope>
    <source>
        <strain evidence="1">RRmetagenome_bin12</strain>
    </source>
</reference>
<proteinExistence type="predicted"/>
<dbReference type="GO" id="GO:0006355">
    <property type="term" value="P:regulation of DNA-templated transcription"/>
    <property type="evidence" value="ECO:0007669"/>
    <property type="project" value="InterPro"/>
</dbReference>
<protein>
    <recommendedName>
        <fullName evidence="3">Toxin-antitoxin system HicB family antitoxin</fullName>
    </recommendedName>
</protein>
<dbReference type="AlphaFoldDB" id="A0A2W5ZJF0"/>
<evidence type="ECO:0000313" key="1">
    <source>
        <dbReference type="EMBL" id="PZR82956.1"/>
    </source>
</evidence>
<gene>
    <name evidence="1" type="ORF">DLM65_02930</name>
</gene>
<sequence length="170" mass="17869">MDLSPYVDALRQELVVAAEAGGQEARALAERLTAPLESAGRLALLDALSAAAAEITRDLAPGSVDLRLRGREPSFVVTLPATDSSFEEPAALAGAPLRTPQEGDEGAMARINLRLGDDLKGHVEDAARQAGLSVNAWLVRAAAAALAADDRGRSRGRTAWGGERYTGWVR</sequence>
<organism evidence="1 2">
    <name type="scientific">Candidatus Aeolococcus gillhamiae</name>
    <dbReference type="NCBI Taxonomy" id="3127015"/>
    <lineage>
        <taxon>Bacteria</taxon>
        <taxon>Bacillati</taxon>
        <taxon>Candidatus Dormiibacterota</taxon>
        <taxon>Candidatus Dormibacteria</taxon>
        <taxon>Candidatus Aeolococcales</taxon>
        <taxon>Candidatus Aeolococcaceae</taxon>
        <taxon>Candidatus Aeolococcus</taxon>
    </lineage>
</organism>
<dbReference type="InterPro" id="IPR010985">
    <property type="entry name" value="Ribbon_hlx_hlx"/>
</dbReference>
<dbReference type="Proteomes" id="UP000248724">
    <property type="component" value="Unassembled WGS sequence"/>
</dbReference>
<comment type="caution">
    <text evidence="1">The sequence shown here is derived from an EMBL/GenBank/DDBJ whole genome shotgun (WGS) entry which is preliminary data.</text>
</comment>
<dbReference type="EMBL" id="QHBU01000051">
    <property type="protein sequence ID" value="PZR82956.1"/>
    <property type="molecule type" value="Genomic_DNA"/>
</dbReference>
<evidence type="ECO:0000313" key="2">
    <source>
        <dbReference type="Proteomes" id="UP000248724"/>
    </source>
</evidence>
<dbReference type="SUPFAM" id="SSF47598">
    <property type="entry name" value="Ribbon-helix-helix"/>
    <property type="match status" value="1"/>
</dbReference>